<dbReference type="PANTHER" id="PTHR11717:SF7">
    <property type="entry name" value="LOW MOLECULAR WEIGHT PHOSPHOTYROSINE PROTEIN PHOSPHATASE"/>
    <property type="match status" value="1"/>
</dbReference>
<reference evidence="7 8" key="1">
    <citation type="submission" date="2020-04" db="EMBL/GenBank/DDBJ databases">
        <title>Rhizobium sp. S-51 isolated from soil.</title>
        <authorList>
            <person name="Dahal R.H."/>
        </authorList>
    </citation>
    <scope>NUCLEOTIDE SEQUENCE [LARGE SCALE GENOMIC DNA]</scope>
    <source>
        <strain evidence="7 8">S-51</strain>
    </source>
</reference>
<keyword evidence="3" id="KW-0378">Hydrolase</keyword>
<evidence type="ECO:0000256" key="5">
    <source>
        <dbReference type="PIRSR" id="PIRSR617867-1"/>
    </source>
</evidence>
<dbReference type="Gene3D" id="3.40.50.2300">
    <property type="match status" value="1"/>
</dbReference>
<dbReference type="EC" id="3.1.3.48" evidence="2"/>
<dbReference type="PANTHER" id="PTHR11717">
    <property type="entry name" value="LOW MOLECULAR WEIGHT PROTEIN TYROSINE PHOSPHATASE"/>
    <property type="match status" value="1"/>
</dbReference>
<evidence type="ECO:0000256" key="3">
    <source>
        <dbReference type="ARBA" id="ARBA00022801"/>
    </source>
</evidence>
<evidence type="ECO:0000259" key="6">
    <source>
        <dbReference type="SMART" id="SM00226"/>
    </source>
</evidence>
<feature type="active site" description="Proton donor" evidence="5">
    <location>
        <position position="126"/>
    </location>
</feature>
<proteinExistence type="inferred from homology"/>
<comment type="similarity">
    <text evidence="1">Belongs to the low molecular weight phosphotyrosine protein phosphatase family.</text>
</comment>
<gene>
    <name evidence="7" type="ORF">HHL25_16680</name>
</gene>
<dbReference type="RefSeq" id="WP_169593650.1">
    <property type="nucleotide sequence ID" value="NZ_JABBGK010000003.1"/>
</dbReference>
<dbReference type="EMBL" id="JABBGK010000003">
    <property type="protein sequence ID" value="NML75768.1"/>
    <property type="molecule type" value="Genomic_DNA"/>
</dbReference>
<organism evidence="7 8">
    <name type="scientific">Rhizobium terricola</name>
    <dbReference type="NCBI Taxonomy" id="2728849"/>
    <lineage>
        <taxon>Bacteria</taxon>
        <taxon>Pseudomonadati</taxon>
        <taxon>Pseudomonadota</taxon>
        <taxon>Alphaproteobacteria</taxon>
        <taxon>Hyphomicrobiales</taxon>
        <taxon>Rhizobiaceae</taxon>
        <taxon>Rhizobium/Agrobacterium group</taxon>
        <taxon>Rhizobium</taxon>
    </lineage>
</organism>
<dbReference type="InterPro" id="IPR036196">
    <property type="entry name" value="Ptyr_pPase_sf"/>
</dbReference>
<protein>
    <recommendedName>
        <fullName evidence="2">protein-tyrosine-phosphatase</fullName>
        <ecNumber evidence="2">3.1.3.48</ecNumber>
    </recommendedName>
</protein>
<dbReference type="InterPro" id="IPR017867">
    <property type="entry name" value="Tyr_phospatase_low_mol_wt"/>
</dbReference>
<evidence type="ECO:0000256" key="2">
    <source>
        <dbReference type="ARBA" id="ARBA00013064"/>
    </source>
</evidence>
<sequence>MSPFPVLFVCLGNICRSPLAEGIFRHLTALGGQEERYPTDSAGTGGWHIGHAPDRRSIEVARMNGIDIAGLRARRVAPEDFRRFGLILAMDHDNLRNLEKMAPPDTTARLASFSAFATGTEADVPDPYYGGIDGFQAVYTMLFAGCTSLVEKLESGSWSGNTSSVR</sequence>
<dbReference type="InterPro" id="IPR023485">
    <property type="entry name" value="Ptyr_pPase"/>
</dbReference>
<feature type="active site" description="Nucleophile" evidence="5">
    <location>
        <position position="10"/>
    </location>
</feature>
<dbReference type="Proteomes" id="UP000541470">
    <property type="component" value="Unassembled WGS sequence"/>
</dbReference>
<evidence type="ECO:0000313" key="7">
    <source>
        <dbReference type="EMBL" id="NML75768.1"/>
    </source>
</evidence>
<comment type="caution">
    <text evidence="7">The sequence shown here is derived from an EMBL/GenBank/DDBJ whole genome shotgun (WGS) entry which is preliminary data.</text>
</comment>
<dbReference type="InterPro" id="IPR050438">
    <property type="entry name" value="LMW_PTPase"/>
</dbReference>
<keyword evidence="4" id="KW-0904">Protein phosphatase</keyword>
<dbReference type="Pfam" id="PF01451">
    <property type="entry name" value="LMWPc"/>
    <property type="match status" value="1"/>
</dbReference>
<dbReference type="PRINTS" id="PR00719">
    <property type="entry name" value="LMWPTPASE"/>
</dbReference>
<evidence type="ECO:0000256" key="1">
    <source>
        <dbReference type="ARBA" id="ARBA00011063"/>
    </source>
</evidence>
<dbReference type="CDD" id="cd16343">
    <property type="entry name" value="LMWPTP"/>
    <property type="match status" value="1"/>
</dbReference>
<feature type="active site" evidence="5">
    <location>
        <position position="16"/>
    </location>
</feature>
<dbReference type="GO" id="GO:0004725">
    <property type="term" value="F:protein tyrosine phosphatase activity"/>
    <property type="evidence" value="ECO:0007669"/>
    <property type="project" value="UniProtKB-EC"/>
</dbReference>
<feature type="domain" description="Phosphotyrosine protein phosphatase I" evidence="6">
    <location>
        <begin position="4"/>
        <end position="152"/>
    </location>
</feature>
<accession>A0A7Y0AYD8</accession>
<evidence type="ECO:0000256" key="4">
    <source>
        <dbReference type="ARBA" id="ARBA00022912"/>
    </source>
</evidence>
<dbReference type="SUPFAM" id="SSF52788">
    <property type="entry name" value="Phosphotyrosine protein phosphatases I"/>
    <property type="match status" value="1"/>
</dbReference>
<name>A0A7Y0AYD8_9HYPH</name>
<keyword evidence="8" id="KW-1185">Reference proteome</keyword>
<evidence type="ECO:0000313" key="8">
    <source>
        <dbReference type="Proteomes" id="UP000541470"/>
    </source>
</evidence>
<dbReference type="SMART" id="SM00226">
    <property type="entry name" value="LMWPc"/>
    <property type="match status" value="1"/>
</dbReference>
<dbReference type="AlphaFoldDB" id="A0A7Y0AYD8"/>